<dbReference type="SUPFAM" id="SSF48726">
    <property type="entry name" value="Immunoglobulin"/>
    <property type="match status" value="1"/>
</dbReference>
<dbReference type="SMART" id="SM00409">
    <property type="entry name" value="IG"/>
    <property type="match status" value="1"/>
</dbReference>
<dbReference type="GO" id="GO:0016192">
    <property type="term" value="P:vesicle-mediated transport"/>
    <property type="evidence" value="ECO:0007669"/>
    <property type="project" value="UniProtKB-ARBA"/>
</dbReference>
<dbReference type="InterPro" id="IPR013098">
    <property type="entry name" value="Ig_I-set"/>
</dbReference>
<dbReference type="GO" id="GO:0005096">
    <property type="term" value="F:GTPase activator activity"/>
    <property type="evidence" value="ECO:0007669"/>
    <property type="project" value="TreeGrafter"/>
</dbReference>
<dbReference type="InterPro" id="IPR036179">
    <property type="entry name" value="Ig-like_dom_sf"/>
</dbReference>
<dbReference type="Pfam" id="PF00566">
    <property type="entry name" value="RabGAP-TBC"/>
    <property type="match status" value="1"/>
</dbReference>
<dbReference type="GO" id="GO:0005773">
    <property type="term" value="C:vacuole"/>
    <property type="evidence" value="ECO:0007669"/>
    <property type="project" value="UniProtKB-ARBA"/>
</dbReference>
<dbReference type="PANTHER" id="PTHR47219">
    <property type="entry name" value="RAB GTPASE-ACTIVATING PROTEIN 1-LIKE"/>
    <property type="match status" value="1"/>
</dbReference>
<feature type="domain" description="Ig-like" evidence="4">
    <location>
        <begin position="508"/>
        <end position="616"/>
    </location>
</feature>
<organism evidence="5 6">
    <name type="scientific">Heterorhabditis bacteriophora</name>
    <name type="common">Entomopathogenic nematode worm</name>
    <dbReference type="NCBI Taxonomy" id="37862"/>
    <lineage>
        <taxon>Eukaryota</taxon>
        <taxon>Metazoa</taxon>
        <taxon>Ecdysozoa</taxon>
        <taxon>Nematoda</taxon>
        <taxon>Chromadorea</taxon>
        <taxon>Rhabditida</taxon>
        <taxon>Rhabditina</taxon>
        <taxon>Rhabditomorpha</taxon>
        <taxon>Strongyloidea</taxon>
        <taxon>Heterorhabditidae</taxon>
        <taxon>Heterorhabditis</taxon>
    </lineage>
</organism>
<dbReference type="PROSITE" id="PS50835">
    <property type="entry name" value="IG_LIKE"/>
    <property type="match status" value="1"/>
</dbReference>
<dbReference type="InterPro" id="IPR035969">
    <property type="entry name" value="Rab-GAP_TBC_sf"/>
</dbReference>
<keyword evidence="1" id="KW-0175">Coiled coil</keyword>
<evidence type="ECO:0000259" key="3">
    <source>
        <dbReference type="PROSITE" id="PS50086"/>
    </source>
</evidence>
<evidence type="ECO:0000259" key="4">
    <source>
        <dbReference type="PROSITE" id="PS50835"/>
    </source>
</evidence>
<evidence type="ECO:0000313" key="5">
    <source>
        <dbReference type="Proteomes" id="UP000095283"/>
    </source>
</evidence>
<dbReference type="WBParaSite" id="Hba_03393">
    <property type="protein sequence ID" value="Hba_03393"/>
    <property type="gene ID" value="Hba_03393"/>
</dbReference>
<dbReference type="SUPFAM" id="SSF47923">
    <property type="entry name" value="Ypt/Rab-GAP domain of gyp1p"/>
    <property type="match status" value="2"/>
</dbReference>
<dbReference type="Pfam" id="PF07679">
    <property type="entry name" value="I-set"/>
    <property type="match status" value="1"/>
</dbReference>
<dbReference type="FunFam" id="1.10.472.80:FF:000006">
    <property type="entry name" value="TBC1 domain family member 14"/>
    <property type="match status" value="1"/>
</dbReference>
<dbReference type="InterPro" id="IPR050302">
    <property type="entry name" value="Rab_GAP_TBC_domain"/>
</dbReference>
<reference evidence="6" key="1">
    <citation type="submission" date="2016-11" db="UniProtKB">
        <authorList>
            <consortium name="WormBaseParasite"/>
        </authorList>
    </citation>
    <scope>IDENTIFICATION</scope>
</reference>
<dbReference type="GO" id="GO:0031267">
    <property type="term" value="F:small GTPase binding"/>
    <property type="evidence" value="ECO:0007669"/>
    <property type="project" value="TreeGrafter"/>
</dbReference>
<dbReference type="InterPro" id="IPR003599">
    <property type="entry name" value="Ig_sub"/>
</dbReference>
<keyword evidence="2" id="KW-0812">Transmembrane</keyword>
<evidence type="ECO:0000313" key="6">
    <source>
        <dbReference type="WBParaSite" id="Hba_03393"/>
    </source>
</evidence>
<dbReference type="InterPro" id="IPR007110">
    <property type="entry name" value="Ig-like_dom"/>
</dbReference>
<keyword evidence="2" id="KW-1133">Transmembrane helix</keyword>
<keyword evidence="2" id="KW-0472">Membrane</keyword>
<dbReference type="Proteomes" id="UP000095283">
    <property type="component" value="Unplaced"/>
</dbReference>
<dbReference type="PROSITE" id="PS50086">
    <property type="entry name" value="TBC_RABGAP"/>
    <property type="match status" value="1"/>
</dbReference>
<dbReference type="Gene3D" id="1.10.10.750">
    <property type="entry name" value="Ypt/Rab-GAP domain of gyp1p, domain 1"/>
    <property type="match status" value="1"/>
</dbReference>
<accession>A0A1I7WEL1</accession>
<dbReference type="InterPro" id="IPR013783">
    <property type="entry name" value="Ig-like_fold"/>
</dbReference>
<dbReference type="Gene3D" id="2.60.40.10">
    <property type="entry name" value="Immunoglobulins"/>
    <property type="match status" value="2"/>
</dbReference>
<dbReference type="Gene3D" id="1.10.8.270">
    <property type="entry name" value="putative rabgap domain of human tbc1 domain family member 14 like domains"/>
    <property type="match status" value="1"/>
</dbReference>
<name>A0A1I7WEL1_HETBA</name>
<dbReference type="SMART" id="SM00164">
    <property type="entry name" value="TBC"/>
    <property type="match status" value="1"/>
</dbReference>
<dbReference type="AlphaFoldDB" id="A0A1I7WEL1"/>
<feature type="domain" description="Rab-GAP TBC" evidence="3">
    <location>
        <begin position="142"/>
        <end position="372"/>
    </location>
</feature>
<dbReference type="GO" id="GO:0031410">
    <property type="term" value="C:cytoplasmic vesicle"/>
    <property type="evidence" value="ECO:0007669"/>
    <property type="project" value="UniProtKB-ARBA"/>
</dbReference>
<feature type="transmembrane region" description="Helical" evidence="2">
    <location>
        <begin position="722"/>
        <end position="739"/>
    </location>
</feature>
<keyword evidence="5" id="KW-1185">Reference proteome</keyword>
<sequence length="740" mass="85199">MFGGTKTKDPGVFHTTGLILEERPSNLPAKSDDEAARHRQLYYDMIEQTKKKELRAEKERRQARAVQKRLEEQAVAACRVWTEQILPKWSEMLVLLPKCATLYTDAFSDVRFHVEVVGYFSDYCMVDCQRDSKRCRELWWQGIPPKVRGCVWALVVGNDLNITPEVYEIHSARAEERLRNQACDSSEVISTCREHTVSQIHLDVSRTFPTLGIFQKGGPYYDHLLKLLSIYACYRPDIGYVQSMSFIAAVLLLQMEPFPAFIVFANLLNRPLQVAALKLSKSLQSAFFGLRQPQMTEYFIAYDLYLEQELLGLHQHLDKLDVRPDVYLIEWSVDLHINFIDFVPFIRIYTLFSKSLPLDVTCRIWDVYLRDGEEFIFKTALGILRMYESRLLSMDFDDCVEFLTRLPDSLCGADLFRNIELFMRPYASNVETSKSKKGFLQVLISILQEVDNRVNPGGSVAHAQINSNVQEFLIICIVTLNYLFHLKCVFFLRKLVVYLQMFWWLLLPHITGMVSGEQSIIEGPQESFVSIGKTIVLNCKVENQKGAVQWMKNGFGLGVDRQLKFFPRYSMIGSASKGEYNLQIINATVGDDDIYACQISEAAHEPSVISNPAKLTVLIKTRQIVFGVGKPPPRLGWAISSDPDGKNILTWLGETRTKYGHLFSKLYILLLLSLLTSKKYFGGSHFFKFSKIIYIYIYIYHIEYDRKYIICLSQHETFPGKVSSVSFLFILMNTFFVLFD</sequence>
<dbReference type="InterPro" id="IPR000195">
    <property type="entry name" value="Rab-GAP-TBC_dom"/>
</dbReference>
<evidence type="ECO:0000256" key="2">
    <source>
        <dbReference type="SAM" id="Phobius"/>
    </source>
</evidence>
<proteinExistence type="predicted"/>
<feature type="coiled-coil region" evidence="1">
    <location>
        <begin position="46"/>
        <end position="76"/>
    </location>
</feature>
<protein>
    <submittedName>
        <fullName evidence="6">Rab-GAP TBC domain-containing protein</fullName>
    </submittedName>
</protein>
<evidence type="ECO:0000256" key="1">
    <source>
        <dbReference type="SAM" id="Coils"/>
    </source>
</evidence>
<dbReference type="FunFam" id="1.10.8.270:FF:000008">
    <property type="entry name" value="Putative TBC1 domain family member 14"/>
    <property type="match status" value="1"/>
</dbReference>
<dbReference type="PANTHER" id="PTHR47219:SF15">
    <property type="entry name" value="TBC1 DOMAIN FAMILY MEMBER 12 ISOFORM X1"/>
    <property type="match status" value="1"/>
</dbReference>
<dbReference type="Gene3D" id="1.10.472.80">
    <property type="entry name" value="Ypt/Rab-GAP domain of gyp1p, domain 3"/>
    <property type="match status" value="1"/>
</dbReference>